<dbReference type="InterPro" id="IPR011051">
    <property type="entry name" value="RmlC_Cupin_sf"/>
</dbReference>
<dbReference type="EMBL" id="LT670849">
    <property type="protein sequence ID" value="SHN87715.1"/>
    <property type="molecule type" value="Genomic_DNA"/>
</dbReference>
<name>A0A1M7UXN1_9BRAD</name>
<sequence>MNQTLMAVAALSVISTAAIAEAFPPLQRVRVLEEAVPSANPAVKLVRGARIRFAPRQPTGLHRHPISVVGVVTAGSFIIKKEGEPEKVVKAGEPFFEAAGVATERFDNASDTEPAEIVAFFLADTKDRPLIEMLGQK</sequence>
<accession>A0A1M7UXN1</accession>
<dbReference type="InterPro" id="IPR014710">
    <property type="entry name" value="RmlC-like_jellyroll"/>
</dbReference>
<proteinExistence type="predicted"/>
<keyword evidence="1" id="KW-0732">Signal</keyword>
<dbReference type="Gene3D" id="2.60.120.10">
    <property type="entry name" value="Jelly Rolls"/>
    <property type="match status" value="1"/>
</dbReference>
<organism evidence="2 3">
    <name type="scientific">Bradyrhizobium erythrophlei</name>
    <dbReference type="NCBI Taxonomy" id="1437360"/>
    <lineage>
        <taxon>Bacteria</taxon>
        <taxon>Pseudomonadati</taxon>
        <taxon>Pseudomonadota</taxon>
        <taxon>Alphaproteobacteria</taxon>
        <taxon>Hyphomicrobiales</taxon>
        <taxon>Nitrobacteraceae</taxon>
        <taxon>Bradyrhizobium</taxon>
    </lineage>
</organism>
<dbReference type="AlphaFoldDB" id="A0A1M7UXN1"/>
<evidence type="ECO:0000313" key="2">
    <source>
        <dbReference type="EMBL" id="SHN87715.1"/>
    </source>
</evidence>
<evidence type="ECO:0000313" key="3">
    <source>
        <dbReference type="Proteomes" id="UP000184096"/>
    </source>
</evidence>
<gene>
    <name evidence="2" type="ORF">SAMN05444170_7326</name>
</gene>
<protein>
    <submittedName>
        <fullName evidence="2">Cupin domain protein</fullName>
    </submittedName>
</protein>
<dbReference type="SUPFAM" id="SSF51182">
    <property type="entry name" value="RmlC-like cupins"/>
    <property type="match status" value="1"/>
</dbReference>
<keyword evidence="3" id="KW-1185">Reference proteome</keyword>
<dbReference type="Proteomes" id="UP000184096">
    <property type="component" value="Chromosome I"/>
</dbReference>
<reference evidence="3" key="1">
    <citation type="submission" date="2016-11" db="EMBL/GenBank/DDBJ databases">
        <authorList>
            <person name="Varghese N."/>
            <person name="Submissions S."/>
        </authorList>
    </citation>
    <scope>NUCLEOTIDE SEQUENCE [LARGE SCALE GENOMIC DNA]</scope>
    <source>
        <strain evidence="3">GAS401</strain>
    </source>
</reference>
<evidence type="ECO:0000256" key="1">
    <source>
        <dbReference type="SAM" id="SignalP"/>
    </source>
</evidence>
<dbReference type="PANTHER" id="PTHR38599:SF1">
    <property type="entry name" value="CUPIN DOMAIN PROTEIN (AFU_ORTHOLOGUE AFUA_3G13620)"/>
    <property type="match status" value="1"/>
</dbReference>
<feature type="chain" id="PRO_5012410193" evidence="1">
    <location>
        <begin position="21"/>
        <end position="137"/>
    </location>
</feature>
<dbReference type="PANTHER" id="PTHR38599">
    <property type="entry name" value="CUPIN DOMAIN PROTEIN (AFU_ORTHOLOGUE AFUA_3G13620)"/>
    <property type="match status" value="1"/>
</dbReference>
<feature type="signal peptide" evidence="1">
    <location>
        <begin position="1"/>
        <end position="20"/>
    </location>
</feature>